<name>A0AAV7EIG8_ARIFI</name>
<feature type="compositionally biased region" description="Basic and acidic residues" evidence="1">
    <location>
        <begin position="21"/>
        <end position="37"/>
    </location>
</feature>
<keyword evidence="2" id="KW-1133">Transmembrane helix</keyword>
<dbReference type="EMBL" id="JAINDJ010000004">
    <property type="protein sequence ID" value="KAG9448635.1"/>
    <property type="molecule type" value="Genomic_DNA"/>
</dbReference>
<organism evidence="3 4">
    <name type="scientific">Aristolochia fimbriata</name>
    <name type="common">White veined hardy Dutchman's pipe vine</name>
    <dbReference type="NCBI Taxonomy" id="158543"/>
    <lineage>
        <taxon>Eukaryota</taxon>
        <taxon>Viridiplantae</taxon>
        <taxon>Streptophyta</taxon>
        <taxon>Embryophyta</taxon>
        <taxon>Tracheophyta</taxon>
        <taxon>Spermatophyta</taxon>
        <taxon>Magnoliopsida</taxon>
        <taxon>Magnoliidae</taxon>
        <taxon>Piperales</taxon>
        <taxon>Aristolochiaceae</taxon>
        <taxon>Aristolochia</taxon>
    </lineage>
</organism>
<keyword evidence="2" id="KW-0472">Membrane</keyword>
<protein>
    <submittedName>
        <fullName evidence="3">Uncharacterized protein</fullName>
    </submittedName>
</protein>
<feature type="transmembrane region" description="Helical" evidence="2">
    <location>
        <begin position="120"/>
        <end position="138"/>
    </location>
</feature>
<keyword evidence="2" id="KW-0812">Transmembrane</keyword>
<gene>
    <name evidence="3" type="ORF">H6P81_008600</name>
</gene>
<comment type="caution">
    <text evidence="3">The sequence shown here is derived from an EMBL/GenBank/DDBJ whole genome shotgun (WGS) entry which is preliminary data.</text>
</comment>
<reference evidence="3 4" key="1">
    <citation type="submission" date="2021-07" db="EMBL/GenBank/DDBJ databases">
        <title>The Aristolochia fimbriata genome: insights into angiosperm evolution, floral development and chemical biosynthesis.</title>
        <authorList>
            <person name="Jiao Y."/>
        </authorList>
    </citation>
    <scope>NUCLEOTIDE SEQUENCE [LARGE SCALE GENOMIC DNA]</scope>
    <source>
        <strain evidence="3">IBCAS-2021</strain>
        <tissue evidence="3">Leaf</tissue>
    </source>
</reference>
<proteinExistence type="predicted"/>
<feature type="transmembrane region" description="Helical" evidence="2">
    <location>
        <begin position="90"/>
        <end position="108"/>
    </location>
</feature>
<feature type="region of interest" description="Disordered" evidence="1">
    <location>
        <begin position="1"/>
        <end position="47"/>
    </location>
</feature>
<accession>A0AAV7EIG8</accession>
<evidence type="ECO:0000313" key="3">
    <source>
        <dbReference type="EMBL" id="KAG9448635.1"/>
    </source>
</evidence>
<evidence type="ECO:0000313" key="4">
    <source>
        <dbReference type="Proteomes" id="UP000825729"/>
    </source>
</evidence>
<feature type="transmembrane region" description="Helical" evidence="2">
    <location>
        <begin position="60"/>
        <end position="78"/>
    </location>
</feature>
<feature type="transmembrane region" description="Helical" evidence="2">
    <location>
        <begin position="144"/>
        <end position="164"/>
    </location>
</feature>
<keyword evidence="4" id="KW-1185">Reference proteome</keyword>
<dbReference type="Proteomes" id="UP000825729">
    <property type="component" value="Unassembled WGS sequence"/>
</dbReference>
<evidence type="ECO:0000256" key="1">
    <source>
        <dbReference type="SAM" id="MobiDB-lite"/>
    </source>
</evidence>
<evidence type="ECO:0000256" key="2">
    <source>
        <dbReference type="SAM" id="Phobius"/>
    </source>
</evidence>
<sequence>MADSSNLTRVFLTAKYPPDQEPPKTDIEKDQLDDHDINGSTTPTPAAAAPSKLQLIRTTFSLAFGTAMAIFITLFNSTTESSTPVPSRHLYPLIISVTVAFSASLIGISFPRIARVMEAVAVVCLALTFYLFVIGFLLHDQGRTRSWVAPVVALFVLGIIRGHLLKIFTSMPLVGNWRNIGGSSRSSGSSLILYAAS</sequence>
<dbReference type="AlphaFoldDB" id="A0AAV7EIG8"/>